<gene>
    <name evidence="3" type="ORF">BA177_15730</name>
</gene>
<evidence type="ECO:0000313" key="3">
    <source>
        <dbReference type="EMBL" id="ANO52441.1"/>
    </source>
</evidence>
<dbReference type="SUPFAM" id="SSF49503">
    <property type="entry name" value="Cupredoxins"/>
    <property type="match status" value="1"/>
</dbReference>
<sequence length="220" mass="24580">MIRVRNRVLLLLVVTGVSNLARAQHEGHAGHGEHSGMSVTRSGVVMNENRDRLPNGCDAISREQHFEIHAGRTYANDRPGIIYGMSQHEVKVEPCARVTIDFVNEDETRHQWMVHGLPKYLYPAGMFHIEAMGGERQSGTFIVPAEDRNYLIHCDMAQHMEKGMRGQLVVGKGGGDLWAVTGITDAFRRSSYLPQKVAMTFLLVAALAFSITIVCRKRRA</sequence>
<dbReference type="KEGG" id="woc:BA177_15730"/>
<evidence type="ECO:0000256" key="2">
    <source>
        <dbReference type="SAM" id="SignalP"/>
    </source>
</evidence>
<dbReference type="EMBL" id="CP016268">
    <property type="protein sequence ID" value="ANO52441.1"/>
    <property type="molecule type" value="Genomic_DNA"/>
</dbReference>
<feature type="transmembrane region" description="Helical" evidence="1">
    <location>
        <begin position="197"/>
        <end position="215"/>
    </location>
</feature>
<organism evidence="3 4">
    <name type="scientific">Woeseia oceani</name>
    <dbReference type="NCBI Taxonomy" id="1548547"/>
    <lineage>
        <taxon>Bacteria</taxon>
        <taxon>Pseudomonadati</taxon>
        <taxon>Pseudomonadota</taxon>
        <taxon>Gammaproteobacteria</taxon>
        <taxon>Woeseiales</taxon>
        <taxon>Woeseiaceae</taxon>
        <taxon>Woeseia</taxon>
    </lineage>
</organism>
<feature type="chain" id="PRO_5008260299" description="Copper oxidase" evidence="2">
    <location>
        <begin position="24"/>
        <end position="220"/>
    </location>
</feature>
<proteinExistence type="predicted"/>
<evidence type="ECO:0008006" key="5">
    <source>
        <dbReference type="Google" id="ProtNLM"/>
    </source>
</evidence>
<dbReference type="AlphaFoldDB" id="A0A193LIZ0"/>
<dbReference type="Gene3D" id="2.60.40.420">
    <property type="entry name" value="Cupredoxins - blue copper proteins"/>
    <property type="match status" value="1"/>
</dbReference>
<evidence type="ECO:0000313" key="4">
    <source>
        <dbReference type="Proteomes" id="UP000092695"/>
    </source>
</evidence>
<reference evidence="3 4" key="1">
    <citation type="submission" date="2016-06" db="EMBL/GenBank/DDBJ databases">
        <title>Complete genome sequence of a deep-branching marine Gamma Proteobacterium Woeseia oceani type strain XK5.</title>
        <authorList>
            <person name="Mu D."/>
            <person name="Du Z."/>
        </authorList>
    </citation>
    <scope>NUCLEOTIDE SEQUENCE [LARGE SCALE GENOMIC DNA]</scope>
    <source>
        <strain evidence="3 4">XK5</strain>
    </source>
</reference>
<keyword evidence="1" id="KW-1133">Transmembrane helix</keyword>
<keyword evidence="1" id="KW-0472">Membrane</keyword>
<protein>
    <recommendedName>
        <fullName evidence="5">Copper oxidase</fullName>
    </recommendedName>
</protein>
<dbReference type="Proteomes" id="UP000092695">
    <property type="component" value="Chromosome"/>
</dbReference>
<dbReference type="InterPro" id="IPR008972">
    <property type="entry name" value="Cupredoxin"/>
</dbReference>
<keyword evidence="4" id="KW-1185">Reference proteome</keyword>
<keyword evidence="1" id="KW-0812">Transmembrane</keyword>
<feature type="signal peptide" evidence="2">
    <location>
        <begin position="1"/>
        <end position="23"/>
    </location>
</feature>
<keyword evidence="2" id="KW-0732">Signal</keyword>
<accession>A0A193LIZ0</accession>
<evidence type="ECO:0000256" key="1">
    <source>
        <dbReference type="SAM" id="Phobius"/>
    </source>
</evidence>
<name>A0A193LIZ0_9GAMM</name>
<dbReference type="STRING" id="1548547.BA177_15730"/>